<organism evidence="3">
    <name type="scientific">Spongospora subterranea</name>
    <dbReference type="NCBI Taxonomy" id="70186"/>
    <lineage>
        <taxon>Eukaryota</taxon>
        <taxon>Sar</taxon>
        <taxon>Rhizaria</taxon>
        <taxon>Endomyxa</taxon>
        <taxon>Phytomyxea</taxon>
        <taxon>Plasmodiophorida</taxon>
        <taxon>Plasmodiophoridae</taxon>
        <taxon>Spongospora</taxon>
    </lineage>
</organism>
<sequence length="169" mass="19017">MPGFVLMFLVGFSLRDETIGSLENSSNIGNSSETISCNVWVIAKFPRRLKKLQYSGMWRNKITSLVNFPLSGLCLDNWTPNPAMKGRLYDLFAVSNHFGSLGGGHVRFIIAENVICANQRFLSPQYTAFVKNLADGHWYNMDDSMVSRMSTDSIKTEAAYVLFFALRPD</sequence>
<protein>
    <recommendedName>
        <fullName evidence="2">USP domain-containing protein</fullName>
    </recommendedName>
</protein>
<evidence type="ECO:0000259" key="2">
    <source>
        <dbReference type="PROSITE" id="PS50235"/>
    </source>
</evidence>
<proteinExistence type="predicted"/>
<dbReference type="GO" id="GO:0004843">
    <property type="term" value="F:cysteine-type deubiquitinase activity"/>
    <property type="evidence" value="ECO:0007669"/>
    <property type="project" value="InterPro"/>
</dbReference>
<accession>A0A0H5QJW2</accession>
<dbReference type="PROSITE" id="PS50235">
    <property type="entry name" value="USP_3"/>
    <property type="match status" value="1"/>
</dbReference>
<dbReference type="InterPro" id="IPR038765">
    <property type="entry name" value="Papain-like_cys_pep_sf"/>
</dbReference>
<dbReference type="EMBL" id="HACM01001480">
    <property type="protein sequence ID" value="CRZ01922.1"/>
    <property type="molecule type" value="Transcribed_RNA"/>
</dbReference>
<feature type="chain" id="PRO_5012926748" description="USP domain-containing protein" evidence="1">
    <location>
        <begin position="16"/>
        <end position="169"/>
    </location>
</feature>
<name>A0A0H5QJW2_9EUKA</name>
<feature type="signal peptide" evidence="1">
    <location>
        <begin position="1"/>
        <end position="15"/>
    </location>
</feature>
<evidence type="ECO:0000256" key="1">
    <source>
        <dbReference type="SAM" id="SignalP"/>
    </source>
</evidence>
<dbReference type="Gene3D" id="3.90.70.10">
    <property type="entry name" value="Cysteine proteinases"/>
    <property type="match status" value="1"/>
</dbReference>
<evidence type="ECO:0000313" key="3">
    <source>
        <dbReference type="EMBL" id="CRZ01922.1"/>
    </source>
</evidence>
<feature type="non-terminal residue" evidence="3">
    <location>
        <position position="169"/>
    </location>
</feature>
<feature type="domain" description="USP" evidence="2">
    <location>
        <begin position="1"/>
        <end position="167"/>
    </location>
</feature>
<dbReference type="InterPro" id="IPR050185">
    <property type="entry name" value="Ub_carboxyl-term_hydrolase"/>
</dbReference>
<dbReference type="GO" id="GO:0016579">
    <property type="term" value="P:protein deubiquitination"/>
    <property type="evidence" value="ECO:0007669"/>
    <property type="project" value="InterPro"/>
</dbReference>
<dbReference type="InterPro" id="IPR028889">
    <property type="entry name" value="USP"/>
</dbReference>
<dbReference type="PANTHER" id="PTHR21646">
    <property type="entry name" value="UBIQUITIN CARBOXYL-TERMINAL HYDROLASE"/>
    <property type="match status" value="1"/>
</dbReference>
<keyword evidence="1" id="KW-0732">Signal</keyword>
<dbReference type="InterPro" id="IPR001394">
    <property type="entry name" value="Peptidase_C19_UCH"/>
</dbReference>
<reference evidence="3" key="1">
    <citation type="submission" date="2015-04" db="EMBL/GenBank/DDBJ databases">
        <title>The genome sequence of the plant pathogenic Rhizarian Plasmodiophora brassicae reveals insights in its biotrophic life cycle and the origin of chitin synthesis.</title>
        <authorList>
            <person name="Schwelm A."/>
            <person name="Fogelqvist J."/>
            <person name="Knaust A."/>
            <person name="Julke S."/>
            <person name="Lilja T."/>
            <person name="Dhandapani V."/>
            <person name="Bonilla-Rosso G."/>
            <person name="Karlsson M."/>
            <person name="Shevchenko A."/>
            <person name="Choi S.R."/>
            <person name="Kim H.G."/>
            <person name="Park J.Y."/>
            <person name="Lim Y.P."/>
            <person name="Ludwig-Muller J."/>
            <person name="Dixelius C."/>
        </authorList>
    </citation>
    <scope>NUCLEOTIDE SEQUENCE</scope>
    <source>
        <tissue evidence="3">Potato root galls</tissue>
    </source>
</reference>
<dbReference type="AlphaFoldDB" id="A0A0H5QJW2"/>
<dbReference type="Pfam" id="PF00443">
    <property type="entry name" value="UCH"/>
    <property type="match status" value="1"/>
</dbReference>
<dbReference type="SUPFAM" id="SSF54001">
    <property type="entry name" value="Cysteine proteinases"/>
    <property type="match status" value="1"/>
</dbReference>